<name>A0A0J6SB13_9HYPH</name>
<proteinExistence type="predicted"/>
<protein>
    <submittedName>
        <fullName evidence="1">Uncharacterized protein</fullName>
    </submittedName>
</protein>
<dbReference type="AlphaFoldDB" id="A0A0J6SB13"/>
<comment type="caution">
    <text evidence="1">The sequence shown here is derived from an EMBL/GenBank/DDBJ whole genome shotgun (WGS) entry which is preliminary data.</text>
</comment>
<gene>
    <name evidence="1" type="ORF">VP06_20665</name>
</gene>
<dbReference type="EMBL" id="LABX01000163">
    <property type="protein sequence ID" value="KMO30864.1"/>
    <property type="molecule type" value="Genomic_DNA"/>
</dbReference>
<reference evidence="1 2" key="1">
    <citation type="submission" date="2015-03" db="EMBL/GenBank/DDBJ databases">
        <title>Genome sequencing of Methylobacterium aquaticum DSM16371 type strain.</title>
        <authorList>
            <person name="Chaudhry V."/>
            <person name="Patil P.B."/>
        </authorList>
    </citation>
    <scope>NUCLEOTIDE SEQUENCE [LARGE SCALE GENOMIC DNA]</scope>
    <source>
        <strain evidence="1 2">DSM 16371</strain>
    </source>
</reference>
<organism evidence="1 2">
    <name type="scientific">Methylobacterium aquaticum</name>
    <dbReference type="NCBI Taxonomy" id="270351"/>
    <lineage>
        <taxon>Bacteria</taxon>
        <taxon>Pseudomonadati</taxon>
        <taxon>Pseudomonadota</taxon>
        <taxon>Alphaproteobacteria</taxon>
        <taxon>Hyphomicrobiales</taxon>
        <taxon>Methylobacteriaceae</taxon>
        <taxon>Methylobacterium</taxon>
    </lineage>
</organism>
<dbReference type="PATRIC" id="fig|270351.6.peg.1864"/>
<accession>A0A0J6SB13</accession>
<sequence length="288" mass="30937">MTATLNGRRSIGALRGLVLTAPLLLGAGPAAAIRTHDRVAGLSLDVRSGSADHDDDKPSRACEERVEIPSRAEDGLVEIRIWNPCRAGATLRFRTDHLERVAQFDADGRLGTIMPLFSDPAPIRWQAGDGRDREVRVDVPGLQQVLKVVLVWNGEAPLSLQIDEAVLPDRPPTCTWIERSGSCRGVGRFASLPLGPGRNVDLYTVALGALPPRGRLPYHVVFDPGPSGSGLNADRYCGDGASAAPLFEIWSVRRGMFRVERRGGFSAIACGEGGPARRVSRGDILLAP</sequence>
<dbReference type="Proteomes" id="UP000035929">
    <property type="component" value="Unassembled WGS sequence"/>
</dbReference>
<evidence type="ECO:0000313" key="1">
    <source>
        <dbReference type="EMBL" id="KMO30864.1"/>
    </source>
</evidence>
<evidence type="ECO:0000313" key="2">
    <source>
        <dbReference type="Proteomes" id="UP000035929"/>
    </source>
</evidence>